<protein>
    <submittedName>
        <fullName evidence="2">Alpha/beta hydrolase family protein</fullName>
    </submittedName>
</protein>
<evidence type="ECO:0000259" key="1">
    <source>
        <dbReference type="Pfam" id="PF20408"/>
    </source>
</evidence>
<dbReference type="InterPro" id="IPR026555">
    <property type="entry name" value="NSL3/Tex30"/>
</dbReference>
<dbReference type="SUPFAM" id="SSF53474">
    <property type="entry name" value="alpha/beta-Hydrolases"/>
    <property type="match status" value="1"/>
</dbReference>
<dbReference type="InterPro" id="IPR046879">
    <property type="entry name" value="KANL3/Tex30_Abhydrolase"/>
</dbReference>
<evidence type="ECO:0000313" key="3">
    <source>
        <dbReference type="Proteomes" id="UP000239340"/>
    </source>
</evidence>
<dbReference type="Proteomes" id="UP000239340">
    <property type="component" value="Plasmid pSfreNXT3c"/>
</dbReference>
<dbReference type="GO" id="GO:0016787">
    <property type="term" value="F:hydrolase activity"/>
    <property type="evidence" value="ECO:0007669"/>
    <property type="project" value="UniProtKB-KW"/>
</dbReference>
<keyword evidence="2" id="KW-0614">Plasmid</keyword>
<keyword evidence="2" id="KW-0378">Hydrolase</keyword>
<dbReference type="InterPro" id="IPR029058">
    <property type="entry name" value="AB_hydrolase_fold"/>
</dbReference>
<dbReference type="RefSeq" id="WP_104841004.1">
    <property type="nucleotide sequence ID" value="NZ_CP024310.1"/>
</dbReference>
<accession>A0A2L0HE21</accession>
<dbReference type="EMBL" id="CP024310">
    <property type="protein sequence ID" value="AUX79743.1"/>
    <property type="molecule type" value="Genomic_DNA"/>
</dbReference>
<name>A0A2L0HE21_RHIFR</name>
<feature type="domain" description="KANL3/Tex30 alpha/beta hydrolase-like" evidence="1">
    <location>
        <begin position="15"/>
        <end position="207"/>
    </location>
</feature>
<geneLocation type="plasmid" evidence="3">
    <name>psfrenxt3c</name>
</geneLocation>
<dbReference type="AlphaFoldDB" id="A0A2L0HE21"/>
<sequence length="212" mass="22824">MVGKFLFDGPEDASVTILLAHGAGAPMDSASMSATARALAEAGFRVVRFEFGYMAARRTGERKPPPRAETLNPEYRAAVAELRAKGPLIIGGKSMGGRVASMVADELHAGGKVAGLICLGYPFHPPAKPEQLRTRHLAGLQTPTLICQGTRDEFGTREEVRGYTLSDQIEVLWLEDGDHDLKPRKSISGFSAADHLKTLADAVTRWAGDLVR</sequence>
<proteinExistence type="predicted"/>
<organism evidence="2 3">
    <name type="scientific">Rhizobium fredii</name>
    <name type="common">Sinorhizobium fredii</name>
    <dbReference type="NCBI Taxonomy" id="380"/>
    <lineage>
        <taxon>Bacteria</taxon>
        <taxon>Pseudomonadati</taxon>
        <taxon>Pseudomonadota</taxon>
        <taxon>Alphaproteobacteria</taxon>
        <taxon>Hyphomicrobiales</taxon>
        <taxon>Rhizobiaceae</taxon>
        <taxon>Sinorhizobium/Ensifer group</taxon>
        <taxon>Sinorhizobium</taxon>
    </lineage>
</organism>
<dbReference type="PANTHER" id="PTHR13136">
    <property type="entry name" value="TESTIS DEVELOPMENT PROTEIN PRTD"/>
    <property type="match status" value="1"/>
</dbReference>
<dbReference type="PANTHER" id="PTHR13136:SF11">
    <property type="entry name" value="TESTIS-EXPRESSED PROTEIN 30"/>
    <property type="match status" value="1"/>
</dbReference>
<dbReference type="Pfam" id="PF20408">
    <property type="entry name" value="Abhydrolase_11"/>
    <property type="match status" value="1"/>
</dbReference>
<evidence type="ECO:0000313" key="2">
    <source>
        <dbReference type="EMBL" id="AUX79743.1"/>
    </source>
</evidence>
<gene>
    <name evidence="2" type="ORF">NXT3_PC00582</name>
</gene>
<dbReference type="Gene3D" id="3.40.50.1820">
    <property type="entry name" value="alpha/beta hydrolase"/>
    <property type="match status" value="1"/>
</dbReference>
<reference evidence="2 3" key="1">
    <citation type="submission" date="2017-10" db="EMBL/GenBank/DDBJ databases">
        <title>Analysis of the genome sequences of Rhizobium populations associated to common bean (phaseolus vulgaris).</title>
        <authorList>
            <person name="Bustos P."/>
            <person name="Santamaria R.I."/>
            <person name="Miranda-Sanchez F."/>
            <person name="Perez-Carrascal O."/>
            <person name="Juarez S."/>
            <person name="Lozano L."/>
            <person name="Martinez-Flores I."/>
            <person name="Vinuesa P."/>
            <person name="Martinez-Romero E."/>
            <person name="Cevallos M.A."/>
            <person name="Romero D."/>
            <person name="Davila G."/>
            <person name="Gonzalez V."/>
        </authorList>
    </citation>
    <scope>NUCLEOTIDE SEQUENCE [LARGE SCALE GENOMIC DNA]</scope>
    <source>
        <strain evidence="2 3">NXT3</strain>
        <plasmid evidence="3">Plasmid psfrenxt3c</plasmid>
    </source>
</reference>